<dbReference type="Gene3D" id="3.40.50.1820">
    <property type="entry name" value="alpha/beta hydrolase"/>
    <property type="match status" value="1"/>
</dbReference>
<evidence type="ECO:0000313" key="2">
    <source>
        <dbReference type="EMBL" id="GAA5141574.1"/>
    </source>
</evidence>
<keyword evidence="3" id="KW-1185">Reference proteome</keyword>
<dbReference type="InterPro" id="IPR050583">
    <property type="entry name" value="Mycobacterial_A85_antigen"/>
</dbReference>
<keyword evidence="1" id="KW-0732">Signal</keyword>
<comment type="caution">
    <text evidence="2">The sequence shown here is derived from an EMBL/GenBank/DDBJ whole genome shotgun (WGS) entry which is preliminary data.</text>
</comment>
<protein>
    <submittedName>
        <fullName evidence="2">Alpha/beta hydrolase family protein</fullName>
    </submittedName>
</protein>
<reference evidence="3" key="1">
    <citation type="journal article" date="2019" name="Int. J. Syst. Evol. Microbiol.">
        <title>The Global Catalogue of Microorganisms (GCM) 10K type strain sequencing project: providing services to taxonomists for standard genome sequencing and annotation.</title>
        <authorList>
            <consortium name="The Broad Institute Genomics Platform"/>
            <consortium name="The Broad Institute Genome Sequencing Center for Infectious Disease"/>
            <person name="Wu L."/>
            <person name="Ma J."/>
        </authorList>
    </citation>
    <scope>NUCLEOTIDE SEQUENCE [LARGE SCALE GENOMIC DNA]</scope>
    <source>
        <strain evidence="3">JCM 18459</strain>
    </source>
</reference>
<sequence length="381" mass="41994">MTPVSSYRCALVIRHRPHRFAATVAALVALAAALTSLAPSATAGSREGPVTIVQSDAGTDPVGAAAAYARLMTIPSRDSGAIYRSHAPQQTGADDCPAVRCRDVRPPVPTGVRIISNRTRVILPVGYGDRANRNKRYPVVYFWNGARSDYAAWTFKTELLQMSRQWDAIFVMPSGGYDSRAGMMSDWHDGSFQWETWHTGTVVPWIDRHFRTIRGARAMVGASMGGLGVFTYAAHHPGMFKAVLSISGLVDTTALSVAGIDERLNDALDLPKPYLRRIWGDPVLDRDVWNDHNPTWLAPKLRGLNKVLITSGTGYPGTTTDIHSGETERRVWEQHRTFLAALTAARVPYSARVMEGGIHNWNFFNNPLRWAMPQLIAATRS</sequence>
<feature type="signal peptide" evidence="1">
    <location>
        <begin position="1"/>
        <end position="21"/>
    </location>
</feature>
<dbReference type="InterPro" id="IPR029058">
    <property type="entry name" value="AB_hydrolase_fold"/>
</dbReference>
<evidence type="ECO:0000313" key="3">
    <source>
        <dbReference type="Proteomes" id="UP001500221"/>
    </source>
</evidence>
<dbReference type="InterPro" id="IPR000801">
    <property type="entry name" value="Esterase-like"/>
</dbReference>
<keyword evidence="2" id="KW-0378">Hydrolase</keyword>
<dbReference type="EMBL" id="BAABKG010000001">
    <property type="protein sequence ID" value="GAA5141574.1"/>
    <property type="molecule type" value="Genomic_DNA"/>
</dbReference>
<name>A0ABP9P6D7_9ACTN</name>
<accession>A0ABP9P6D7</accession>
<dbReference type="SUPFAM" id="SSF53474">
    <property type="entry name" value="alpha/beta-Hydrolases"/>
    <property type="match status" value="1"/>
</dbReference>
<evidence type="ECO:0000256" key="1">
    <source>
        <dbReference type="SAM" id="SignalP"/>
    </source>
</evidence>
<dbReference type="Proteomes" id="UP001500221">
    <property type="component" value="Unassembled WGS sequence"/>
</dbReference>
<dbReference type="GO" id="GO:0016787">
    <property type="term" value="F:hydrolase activity"/>
    <property type="evidence" value="ECO:0007669"/>
    <property type="project" value="UniProtKB-KW"/>
</dbReference>
<organism evidence="2 3">
    <name type="scientific">Nocardioides marinquilinus</name>
    <dbReference type="NCBI Taxonomy" id="1210400"/>
    <lineage>
        <taxon>Bacteria</taxon>
        <taxon>Bacillati</taxon>
        <taxon>Actinomycetota</taxon>
        <taxon>Actinomycetes</taxon>
        <taxon>Propionibacteriales</taxon>
        <taxon>Nocardioidaceae</taxon>
        <taxon>Nocardioides</taxon>
    </lineage>
</organism>
<gene>
    <name evidence="2" type="ORF">GCM10023340_03510</name>
</gene>
<dbReference type="Pfam" id="PF00756">
    <property type="entry name" value="Esterase"/>
    <property type="match status" value="1"/>
</dbReference>
<proteinExistence type="predicted"/>
<feature type="chain" id="PRO_5046574773" evidence="1">
    <location>
        <begin position="22"/>
        <end position="381"/>
    </location>
</feature>
<dbReference type="PANTHER" id="PTHR48098">
    <property type="entry name" value="ENTEROCHELIN ESTERASE-RELATED"/>
    <property type="match status" value="1"/>
</dbReference>
<dbReference type="PANTHER" id="PTHR48098:SF1">
    <property type="entry name" value="DIACYLGLYCEROL ACYLTRANSFERASE_MYCOLYLTRANSFERASE AG85A"/>
    <property type="match status" value="1"/>
</dbReference>